<name>A0ACC2QTI7_9NEOP</name>
<dbReference type="EMBL" id="CM056791">
    <property type="protein sequence ID" value="KAJ8725580.1"/>
    <property type="molecule type" value="Genomic_DNA"/>
</dbReference>
<comment type="caution">
    <text evidence="1">The sequence shown here is derived from an EMBL/GenBank/DDBJ whole genome shotgun (WGS) entry which is preliminary data.</text>
</comment>
<sequence length="185" mass="21598">MNQKQVDNGFYHSAVCLKLTEARQIKLHSKGWGLLTEYYLESVKISNWKGKVTSCATIRISDRSGQVTCAVRGPHIGLLFGLTKSQWTEVENMCNYDQQLFYRYFKNGINKSYSTEQKIFYNFCMTSQKHDVLVAKYQRCPNMRNKFKSDAFLDILELRKCDSNVLDLYISQLRFSSEKNKLRPS</sequence>
<accession>A0ACC2QTI7</accession>
<gene>
    <name evidence="1" type="ORF">PYW08_003763</name>
</gene>
<protein>
    <submittedName>
        <fullName evidence="1">Uncharacterized protein</fullName>
    </submittedName>
</protein>
<organism evidence="1 2">
    <name type="scientific">Mythimna loreyi</name>
    <dbReference type="NCBI Taxonomy" id="667449"/>
    <lineage>
        <taxon>Eukaryota</taxon>
        <taxon>Metazoa</taxon>
        <taxon>Ecdysozoa</taxon>
        <taxon>Arthropoda</taxon>
        <taxon>Hexapoda</taxon>
        <taxon>Insecta</taxon>
        <taxon>Pterygota</taxon>
        <taxon>Neoptera</taxon>
        <taxon>Endopterygota</taxon>
        <taxon>Lepidoptera</taxon>
        <taxon>Glossata</taxon>
        <taxon>Ditrysia</taxon>
        <taxon>Noctuoidea</taxon>
        <taxon>Noctuidae</taxon>
        <taxon>Noctuinae</taxon>
        <taxon>Hadenini</taxon>
        <taxon>Mythimna</taxon>
    </lineage>
</organism>
<reference evidence="1" key="1">
    <citation type="submission" date="2023-03" db="EMBL/GenBank/DDBJ databases">
        <title>Chromosome-level genomes of two armyworms, Mythimna separata and Mythimna loreyi, provide insights into the biosynthesis and reception of sex pheromones.</title>
        <authorList>
            <person name="Zhao H."/>
        </authorList>
    </citation>
    <scope>NUCLEOTIDE SEQUENCE</scope>
    <source>
        <strain evidence="1">BeijingLab</strain>
    </source>
</reference>
<dbReference type="Proteomes" id="UP001231649">
    <property type="component" value="Chromosome 15"/>
</dbReference>
<evidence type="ECO:0000313" key="1">
    <source>
        <dbReference type="EMBL" id="KAJ8725580.1"/>
    </source>
</evidence>
<proteinExistence type="predicted"/>
<keyword evidence="2" id="KW-1185">Reference proteome</keyword>
<evidence type="ECO:0000313" key="2">
    <source>
        <dbReference type="Proteomes" id="UP001231649"/>
    </source>
</evidence>